<dbReference type="OMA" id="IFMETSF"/>
<dbReference type="Proteomes" id="UP000583929">
    <property type="component" value="Unassembled WGS sequence"/>
</dbReference>
<gene>
    <name evidence="2" type="ORF">G4B88_022447</name>
    <name evidence="1" type="ORF">G4B88_024886</name>
</gene>
<proteinExistence type="predicted"/>
<accession>A0A7J6HVL7</accession>
<dbReference type="AlphaFoldDB" id="A0A7J6HVL7"/>
<evidence type="ECO:0000313" key="1">
    <source>
        <dbReference type="EMBL" id="KAF4379438.1"/>
    </source>
</evidence>
<reference evidence="2 3" key="1">
    <citation type="journal article" date="2020" name="bioRxiv">
        <title>Sequence and annotation of 42 cannabis genomes reveals extensive copy number variation in cannabinoid synthesis and pathogen resistance genes.</title>
        <authorList>
            <person name="Mckernan K.J."/>
            <person name="Helbert Y."/>
            <person name="Kane L.T."/>
            <person name="Ebling H."/>
            <person name="Zhang L."/>
            <person name="Liu B."/>
            <person name="Eaton Z."/>
            <person name="Mclaughlin S."/>
            <person name="Kingan S."/>
            <person name="Baybayan P."/>
            <person name="Concepcion G."/>
            <person name="Jordan M."/>
            <person name="Riva A."/>
            <person name="Barbazuk W."/>
            <person name="Harkins T."/>
        </authorList>
    </citation>
    <scope>NUCLEOTIDE SEQUENCE [LARGE SCALE GENOMIC DNA]</scope>
    <source>
        <strain evidence="3">cv. Jamaican Lion 4</strain>
        <strain evidence="2">Father</strain>
        <tissue evidence="2">Leaf</tissue>
    </source>
</reference>
<sequence length="119" mass="13833">MPFLNPNRRHGIPLRRRKKLPRVRLGGKRPRRVAVLIEKLRKIRLRWLKIHYKSILKKLKETYKNMIKDLAEAGGSLDTYQRRVFLESSFALPIMGVSTSSFSTCVSPLGSNRSRTLVM</sequence>
<accession>A0A803NYB3</accession>
<keyword evidence="3" id="KW-1185">Reference proteome</keyword>
<evidence type="ECO:0000313" key="3">
    <source>
        <dbReference type="Proteomes" id="UP000583929"/>
    </source>
</evidence>
<organism evidence="2 3">
    <name type="scientific">Cannabis sativa</name>
    <name type="common">Hemp</name>
    <name type="synonym">Marijuana</name>
    <dbReference type="NCBI Taxonomy" id="3483"/>
    <lineage>
        <taxon>Eukaryota</taxon>
        <taxon>Viridiplantae</taxon>
        <taxon>Streptophyta</taxon>
        <taxon>Embryophyta</taxon>
        <taxon>Tracheophyta</taxon>
        <taxon>Spermatophyta</taxon>
        <taxon>Magnoliopsida</taxon>
        <taxon>eudicotyledons</taxon>
        <taxon>Gunneridae</taxon>
        <taxon>Pentapetalae</taxon>
        <taxon>rosids</taxon>
        <taxon>fabids</taxon>
        <taxon>Rosales</taxon>
        <taxon>Cannabaceae</taxon>
        <taxon>Cannabis</taxon>
    </lineage>
</organism>
<comment type="caution">
    <text evidence="2">The sequence shown here is derived from an EMBL/GenBank/DDBJ whole genome shotgun (WGS) entry which is preliminary data.</text>
</comment>
<name>A0A7J6HVL7_CANSA</name>
<dbReference type="EMBL" id="JAATIQ010000129">
    <property type="protein sequence ID" value="KAF4379438.1"/>
    <property type="molecule type" value="Genomic_DNA"/>
</dbReference>
<dbReference type="EMBL" id="JAATIQ010000021">
    <property type="protein sequence ID" value="KAF4399364.1"/>
    <property type="molecule type" value="Genomic_DNA"/>
</dbReference>
<protein>
    <submittedName>
        <fullName evidence="2">Uncharacterized protein</fullName>
    </submittedName>
</protein>
<dbReference type="PANTHER" id="PTHR34788">
    <property type="entry name" value="F15I1.22"/>
    <property type="match status" value="1"/>
</dbReference>
<dbReference type="PANTHER" id="PTHR34788:SF4">
    <property type="entry name" value="F15I1.22"/>
    <property type="match status" value="1"/>
</dbReference>
<evidence type="ECO:0000313" key="2">
    <source>
        <dbReference type="EMBL" id="KAF4399364.1"/>
    </source>
</evidence>